<reference evidence="1" key="1">
    <citation type="submission" date="2019-04" db="EMBL/GenBank/DDBJ databases">
        <title>Whole genome sequencing of cave bacteria.</title>
        <authorList>
            <person name="Gan H.M."/>
            <person name="Barton H."/>
            <person name="Savka M.A."/>
        </authorList>
    </citation>
    <scope>NUCLEOTIDE SEQUENCE [LARGE SCALE GENOMIC DNA]</scope>
    <source>
        <strain evidence="1">LC387</strain>
    </source>
</reference>
<gene>
    <name evidence="1" type="ORF">YH63_016675</name>
</gene>
<organism evidence="1 2">
    <name type="scientific">Afipia massiliensis</name>
    <dbReference type="NCBI Taxonomy" id="211460"/>
    <lineage>
        <taxon>Bacteria</taxon>
        <taxon>Pseudomonadati</taxon>
        <taxon>Pseudomonadota</taxon>
        <taxon>Alphaproteobacteria</taxon>
        <taxon>Hyphomicrobiales</taxon>
        <taxon>Nitrobacteraceae</taxon>
        <taxon>Afipia</taxon>
    </lineage>
</organism>
<comment type="caution">
    <text evidence="1">The sequence shown here is derived from an EMBL/GenBank/DDBJ whole genome shotgun (WGS) entry which is preliminary data.</text>
</comment>
<evidence type="ECO:0000313" key="1">
    <source>
        <dbReference type="EMBL" id="TKT72925.1"/>
    </source>
</evidence>
<protein>
    <submittedName>
        <fullName evidence="1">Uncharacterized protein</fullName>
    </submittedName>
</protein>
<proteinExistence type="predicted"/>
<dbReference type="EMBL" id="LBIA02000001">
    <property type="protein sequence ID" value="TKT72925.1"/>
    <property type="molecule type" value="Genomic_DNA"/>
</dbReference>
<dbReference type="Proteomes" id="UP000034832">
    <property type="component" value="Unassembled WGS sequence"/>
</dbReference>
<keyword evidence="2" id="KW-1185">Reference proteome</keyword>
<dbReference type="OrthoDB" id="8265097at2"/>
<dbReference type="Gene3D" id="2.30.30.380">
    <property type="entry name" value="Zn-finger domain of Sec23/24"/>
    <property type="match status" value="1"/>
</dbReference>
<accession>A0A4U6BTG3</accession>
<evidence type="ECO:0000313" key="2">
    <source>
        <dbReference type="Proteomes" id="UP000034832"/>
    </source>
</evidence>
<dbReference type="AlphaFoldDB" id="A0A4U6BTG3"/>
<sequence>MPPPVPTRELACSRCGAINRIGAYGVTKLPHCGKCQSALPETLVKRVLRQAHTRRYLITIAVGLGLLAILKPSALTGWVPDGSPTQTAAPPAACTGYPQPSSGLYASYDHSARVSPLTIRTSPGGYYFIKLENAVTSQPIMAFYMRGGETLEQDVPEGSFVLKYAAGDIWCGPTALFGQTTSTNRVDRIFEFTETRGYTVELISRKGGNLKTRSIEPSQF</sequence>
<name>A0A4U6BTG3_9BRAD</name>